<evidence type="ECO:0000313" key="1">
    <source>
        <dbReference type="EMBL" id="MBA4621239.1"/>
    </source>
</evidence>
<reference evidence="1" key="1">
    <citation type="journal article" date="2013" name="J. Plant Res.">
        <title>Effect of fungi and light on seed germination of three Opuntia species from semiarid lands of central Mexico.</title>
        <authorList>
            <person name="Delgado-Sanchez P."/>
            <person name="Jimenez-Bremont J.F."/>
            <person name="Guerrero-Gonzalez Mde L."/>
            <person name="Flores J."/>
        </authorList>
    </citation>
    <scope>NUCLEOTIDE SEQUENCE</scope>
    <source>
        <tissue evidence="1">Cladode</tissue>
    </source>
</reference>
<dbReference type="AlphaFoldDB" id="A0A7C8YLC7"/>
<name>A0A7C8YLC7_OPUST</name>
<organism evidence="1">
    <name type="scientific">Opuntia streptacantha</name>
    <name type="common">Prickly pear cactus</name>
    <name type="synonym">Opuntia cardona</name>
    <dbReference type="NCBI Taxonomy" id="393608"/>
    <lineage>
        <taxon>Eukaryota</taxon>
        <taxon>Viridiplantae</taxon>
        <taxon>Streptophyta</taxon>
        <taxon>Embryophyta</taxon>
        <taxon>Tracheophyta</taxon>
        <taxon>Spermatophyta</taxon>
        <taxon>Magnoliopsida</taxon>
        <taxon>eudicotyledons</taxon>
        <taxon>Gunneridae</taxon>
        <taxon>Pentapetalae</taxon>
        <taxon>Caryophyllales</taxon>
        <taxon>Cactineae</taxon>
        <taxon>Cactaceae</taxon>
        <taxon>Opuntioideae</taxon>
        <taxon>Opuntia</taxon>
    </lineage>
</organism>
<protein>
    <submittedName>
        <fullName evidence="1">Uncharacterized protein</fullName>
    </submittedName>
</protein>
<sequence length="111" mass="12459">MLELSSTTRECEILAANFHPILVPLNLCQFGMGNIVVPYLFPAFGPSNWAPISFRKRNKTSRRLRRAMPLSMLVVLSTAEMMDCIPIIKARNIVCPSRGIAEFPTKLVLLL</sequence>
<reference evidence="1" key="2">
    <citation type="submission" date="2020-07" db="EMBL/GenBank/DDBJ databases">
        <authorList>
            <person name="Vera ALvarez R."/>
            <person name="Arias-Moreno D.M."/>
            <person name="Jimenez-Jacinto V."/>
            <person name="Jimenez-Bremont J.F."/>
            <person name="Swaminathan K."/>
            <person name="Moose S.P."/>
            <person name="Guerrero-Gonzalez M.L."/>
            <person name="Marino-Ramirez L."/>
            <person name="Landsman D."/>
            <person name="Rodriguez-Kessler M."/>
            <person name="Delgado-Sanchez P."/>
        </authorList>
    </citation>
    <scope>NUCLEOTIDE SEQUENCE</scope>
    <source>
        <tissue evidence="1">Cladode</tissue>
    </source>
</reference>
<proteinExistence type="predicted"/>
<dbReference type="EMBL" id="GISG01033391">
    <property type="protein sequence ID" value="MBA4621239.1"/>
    <property type="molecule type" value="Transcribed_RNA"/>
</dbReference>
<accession>A0A7C8YLC7</accession>